<gene>
    <name evidence="6" type="ORF">ONB1V03_LOCUS6721</name>
</gene>
<dbReference type="GO" id="GO:0004672">
    <property type="term" value="F:protein kinase activity"/>
    <property type="evidence" value="ECO:0007669"/>
    <property type="project" value="InterPro"/>
</dbReference>
<dbReference type="AlphaFoldDB" id="A0A7R9LW03"/>
<dbReference type="InterPro" id="IPR036249">
    <property type="entry name" value="Thioredoxin-like_sf"/>
</dbReference>
<dbReference type="InterPro" id="IPR011009">
    <property type="entry name" value="Kinase-like_dom_sf"/>
</dbReference>
<dbReference type="PANTHER" id="PTHR11592:SF78">
    <property type="entry name" value="GLUTATHIONE PEROXIDASE"/>
    <property type="match status" value="1"/>
</dbReference>
<evidence type="ECO:0000256" key="3">
    <source>
        <dbReference type="ARBA" id="ARBA00023002"/>
    </source>
</evidence>
<evidence type="ECO:0000259" key="5">
    <source>
        <dbReference type="PROSITE" id="PS50011"/>
    </source>
</evidence>
<dbReference type="GO" id="GO:0005524">
    <property type="term" value="F:ATP binding"/>
    <property type="evidence" value="ECO:0007669"/>
    <property type="project" value="UniProtKB-UniRule"/>
</dbReference>
<dbReference type="OrthoDB" id="446890at2759"/>
<dbReference type="EMBL" id="OC917957">
    <property type="protein sequence ID" value="CAD7648364.1"/>
    <property type="molecule type" value="Genomic_DNA"/>
</dbReference>
<dbReference type="EMBL" id="CAJPVJ010003132">
    <property type="protein sequence ID" value="CAG2167209.1"/>
    <property type="molecule type" value="Genomic_DNA"/>
</dbReference>
<proteinExistence type="inferred from homology"/>
<dbReference type="SUPFAM" id="SSF52833">
    <property type="entry name" value="Thioredoxin-like"/>
    <property type="match status" value="1"/>
</dbReference>
<feature type="domain" description="Protein kinase" evidence="5">
    <location>
        <begin position="80"/>
        <end position="378"/>
    </location>
</feature>
<dbReference type="InterPro" id="IPR000719">
    <property type="entry name" value="Prot_kinase_dom"/>
</dbReference>
<reference evidence="6" key="1">
    <citation type="submission" date="2020-11" db="EMBL/GenBank/DDBJ databases">
        <authorList>
            <person name="Tran Van P."/>
        </authorList>
    </citation>
    <scope>NUCLEOTIDE SEQUENCE</scope>
</reference>
<evidence type="ECO:0000256" key="4">
    <source>
        <dbReference type="PROSITE-ProRule" id="PRU10141"/>
    </source>
</evidence>
<keyword evidence="2" id="KW-0575">Peroxidase</keyword>
<dbReference type="InterPro" id="IPR017441">
    <property type="entry name" value="Protein_kinase_ATP_BS"/>
</dbReference>
<organism evidence="6">
    <name type="scientific">Oppiella nova</name>
    <dbReference type="NCBI Taxonomy" id="334625"/>
    <lineage>
        <taxon>Eukaryota</taxon>
        <taxon>Metazoa</taxon>
        <taxon>Ecdysozoa</taxon>
        <taxon>Arthropoda</taxon>
        <taxon>Chelicerata</taxon>
        <taxon>Arachnida</taxon>
        <taxon>Acari</taxon>
        <taxon>Acariformes</taxon>
        <taxon>Sarcoptiformes</taxon>
        <taxon>Oribatida</taxon>
        <taxon>Brachypylina</taxon>
        <taxon>Oppioidea</taxon>
        <taxon>Oppiidae</taxon>
        <taxon>Oppiella</taxon>
    </lineage>
</organism>
<accession>A0A7R9LW03</accession>
<keyword evidence="4" id="KW-0547">Nucleotide-binding</keyword>
<evidence type="ECO:0000256" key="2">
    <source>
        <dbReference type="ARBA" id="ARBA00022559"/>
    </source>
</evidence>
<evidence type="ECO:0000256" key="1">
    <source>
        <dbReference type="ARBA" id="ARBA00006926"/>
    </source>
</evidence>
<dbReference type="SMART" id="SM00220">
    <property type="entry name" value="S_TKc"/>
    <property type="match status" value="1"/>
</dbReference>
<dbReference type="InterPro" id="IPR000889">
    <property type="entry name" value="Glutathione_peroxidase"/>
</dbReference>
<dbReference type="PROSITE" id="PS00107">
    <property type="entry name" value="PROTEIN_KINASE_ATP"/>
    <property type="match status" value="1"/>
</dbReference>
<comment type="similarity">
    <text evidence="1">Belongs to the glutathione peroxidase family.</text>
</comment>
<keyword evidence="7" id="KW-1185">Reference proteome</keyword>
<evidence type="ECO:0000313" key="6">
    <source>
        <dbReference type="EMBL" id="CAD7648364.1"/>
    </source>
</evidence>
<dbReference type="Pfam" id="PF00069">
    <property type="entry name" value="Pkinase"/>
    <property type="match status" value="1"/>
</dbReference>
<dbReference type="Proteomes" id="UP000728032">
    <property type="component" value="Unassembled WGS sequence"/>
</dbReference>
<keyword evidence="3" id="KW-0560">Oxidoreductase</keyword>
<dbReference type="PROSITE" id="PS50011">
    <property type="entry name" value="PROTEIN_KINASE_DOM"/>
    <property type="match status" value="1"/>
</dbReference>
<dbReference type="Pfam" id="PF00255">
    <property type="entry name" value="GSHPx"/>
    <property type="match status" value="1"/>
</dbReference>
<dbReference type="Gene3D" id="3.40.30.10">
    <property type="entry name" value="Glutaredoxin"/>
    <property type="match status" value="1"/>
</dbReference>
<dbReference type="Gene3D" id="1.10.510.10">
    <property type="entry name" value="Transferase(Phosphotransferase) domain 1"/>
    <property type="match status" value="1"/>
</dbReference>
<dbReference type="GO" id="GO:0004601">
    <property type="term" value="F:peroxidase activity"/>
    <property type="evidence" value="ECO:0007669"/>
    <property type="project" value="UniProtKB-KW"/>
</dbReference>
<sequence length="378" mass="44572">MCYILQYLCFCCEEENETKLKRKKRTERRKKLMNELTHSTPKWPLFVEPNDIDSKEMTEQIYRVPQDFKTVDDVFKDVGYEITGQLGEGGFATVLKARHIEKHLRVAVKRIVIPVELTGRRRQTAITDIKNELFVLRTCRHPHVIQMMRNFTIVSFNEMTIYVVMQLAKNFISYVLMEFKGRERDSRHPTMRPYILPIVLATCMANTNGQYIDKTTRHTIDGSVDCFDSKSETIYEYKFETIDGKKNVSMSEYRNHTLLITNQEPGADAQEIMNGLKYVRPGNGYEPKYIYTKKIEVNGQNEDPLFSYLKRSCPTTQHDFASRESLFYDKLYERDIRWNFELFLIHPLTGKPVKRYDASYDPMKTVDDIKKIIDLHEE</sequence>
<keyword evidence="4" id="KW-0067">ATP-binding</keyword>
<protein>
    <recommendedName>
        <fullName evidence="5">Protein kinase domain-containing protein</fullName>
    </recommendedName>
</protein>
<dbReference type="SUPFAM" id="SSF56112">
    <property type="entry name" value="Protein kinase-like (PK-like)"/>
    <property type="match status" value="1"/>
</dbReference>
<dbReference type="PANTHER" id="PTHR11592">
    <property type="entry name" value="GLUTATHIONE PEROXIDASE"/>
    <property type="match status" value="1"/>
</dbReference>
<name>A0A7R9LW03_9ACAR</name>
<dbReference type="PROSITE" id="PS51355">
    <property type="entry name" value="GLUTATHIONE_PEROXID_3"/>
    <property type="match status" value="1"/>
</dbReference>
<dbReference type="GO" id="GO:0006979">
    <property type="term" value="P:response to oxidative stress"/>
    <property type="evidence" value="ECO:0007669"/>
    <property type="project" value="InterPro"/>
</dbReference>
<evidence type="ECO:0000313" key="7">
    <source>
        <dbReference type="Proteomes" id="UP000728032"/>
    </source>
</evidence>
<feature type="binding site" evidence="4">
    <location>
        <position position="109"/>
    </location>
    <ligand>
        <name>ATP</name>
        <dbReference type="ChEBI" id="CHEBI:30616"/>
    </ligand>
</feature>